<dbReference type="STRING" id="85968.GCA_900073015_03816"/>
<keyword evidence="3" id="KW-1185">Reference proteome</keyword>
<evidence type="ECO:0000313" key="3">
    <source>
        <dbReference type="Proteomes" id="UP000230551"/>
    </source>
</evidence>
<dbReference type="Proteomes" id="UP000230551">
    <property type="component" value="Unassembled WGS sequence"/>
</dbReference>
<reference evidence="2 3" key="1">
    <citation type="journal article" date="2017" name="Infect. Genet. Evol.">
        <title>The new phylogeny of the genus Mycobacterium: The old and the news.</title>
        <authorList>
            <person name="Tortoli E."/>
            <person name="Fedrizzi T."/>
            <person name="Meehan C.J."/>
            <person name="Trovato A."/>
            <person name="Grottola A."/>
            <person name="Giacobazzi E."/>
            <person name="Serpini G.F."/>
            <person name="Tagliazucchi S."/>
            <person name="Fabio A."/>
            <person name="Bettua C."/>
            <person name="Bertorelli R."/>
            <person name="Frascaro F."/>
            <person name="De Sanctis V."/>
            <person name="Pecorari M."/>
            <person name="Jousson O."/>
            <person name="Segata N."/>
            <person name="Cirillo D.M."/>
        </authorList>
    </citation>
    <scope>NUCLEOTIDE SEQUENCE [LARGE SCALE GENOMIC DNA]</scope>
    <source>
        <strain evidence="2 3">CIP1034565</strain>
    </source>
</reference>
<organism evidence="2 3">
    <name type="scientific">Mycolicibacterium brumae</name>
    <dbReference type="NCBI Taxonomy" id="85968"/>
    <lineage>
        <taxon>Bacteria</taxon>
        <taxon>Bacillati</taxon>
        <taxon>Actinomycetota</taxon>
        <taxon>Actinomycetes</taxon>
        <taxon>Mycobacteriales</taxon>
        <taxon>Mycobacteriaceae</taxon>
        <taxon>Mycolicibacterium</taxon>
    </lineage>
</organism>
<gene>
    <name evidence="2" type="ORF">CQY22_015560</name>
</gene>
<sequence length="238" mass="24919">MAVASLISGVTACNSGTSGGPEPTTTTSTTSTEAEPLTGFLEPTSGTEGKVTYQADLPQVRGGEPAVRDKFNADMKAALDKYLQPTEDNRSVTVAPGALVDEVKSEVTHVGTGSVSGVLILNISVEQAAHPFNEVATTVIDARTADPINIATLFTDETVGLTALVDAIKTEMAADERLANQPPPDATPEALSRWVADDDGLEIYIPVAHVLGDYYEIGVEWDALAHVLAPGIRETLST</sequence>
<accession>A0A2G5P7C8</accession>
<feature type="compositionally biased region" description="Low complexity" evidence="1">
    <location>
        <begin position="20"/>
        <end position="38"/>
    </location>
</feature>
<evidence type="ECO:0000256" key="1">
    <source>
        <dbReference type="SAM" id="MobiDB-lite"/>
    </source>
</evidence>
<dbReference type="EMBL" id="PDCN02000024">
    <property type="protein sequence ID" value="PIB73794.1"/>
    <property type="molecule type" value="Genomic_DNA"/>
</dbReference>
<evidence type="ECO:0008006" key="4">
    <source>
        <dbReference type="Google" id="ProtNLM"/>
    </source>
</evidence>
<name>A0A2G5P7C8_9MYCO</name>
<dbReference type="AlphaFoldDB" id="A0A2G5P7C8"/>
<comment type="caution">
    <text evidence="2">The sequence shown here is derived from an EMBL/GenBank/DDBJ whole genome shotgun (WGS) entry which is preliminary data.</text>
</comment>
<feature type="region of interest" description="Disordered" evidence="1">
    <location>
        <begin position="11"/>
        <end position="48"/>
    </location>
</feature>
<proteinExistence type="predicted"/>
<evidence type="ECO:0000313" key="2">
    <source>
        <dbReference type="EMBL" id="PIB73794.1"/>
    </source>
</evidence>
<protein>
    <recommendedName>
        <fullName evidence="4">DUF3298 domain-containing protein</fullName>
    </recommendedName>
</protein>